<protein>
    <recommendedName>
        <fullName evidence="3">Nucleotidyltransferase</fullName>
    </recommendedName>
</protein>
<reference evidence="2" key="1">
    <citation type="submission" date="2019-11" db="EMBL/GenBank/DDBJ databases">
        <title>Genome sequence of Heliorestis convoluta strain HH, an alkaliphilic and minimalistic phototrophic bacterium from a soda lake in Egypt.</title>
        <authorList>
            <person name="Dewey E.D."/>
            <person name="Stokes L.M."/>
            <person name="Burchell B.M."/>
            <person name="Shaffer K.N."/>
            <person name="Huntington A.M."/>
            <person name="Baker J.M."/>
            <person name="Nadendla S."/>
            <person name="Giglio M.G."/>
            <person name="Touchman J.W."/>
            <person name="Blankenship R.E."/>
            <person name="Madigan M.T."/>
            <person name="Sattley W.M."/>
        </authorList>
    </citation>
    <scope>NUCLEOTIDE SEQUENCE [LARGE SCALE GENOMIC DNA]</scope>
    <source>
        <strain evidence="2">HH</strain>
    </source>
</reference>
<name>A0A5Q2N883_9FIRM</name>
<dbReference type="EMBL" id="CP045875">
    <property type="protein sequence ID" value="QGG48705.1"/>
    <property type="molecule type" value="Genomic_DNA"/>
</dbReference>
<evidence type="ECO:0008006" key="3">
    <source>
        <dbReference type="Google" id="ProtNLM"/>
    </source>
</evidence>
<dbReference type="Pfam" id="PF10127">
    <property type="entry name" value="RlaP"/>
    <property type="match status" value="1"/>
</dbReference>
<dbReference type="RefSeq" id="WP_153725821.1">
    <property type="nucleotide sequence ID" value="NZ_CP045875.1"/>
</dbReference>
<gene>
    <name evidence="1" type="ORF">FTV88_2612</name>
</gene>
<dbReference type="OrthoDB" id="2987080at2"/>
<sequence length="244" mass="28773">MEQSFDGRSVVIAALVGSPNYNLKEANSDEDWKYLVSPSFDDLYDGTYYTQSHNSPERDFTVHDIRRFCQLLGKGNPYFLEILFSIKVYATPRYHDLLEQLIEKREKLASMNRPGLYRACIGHSKEKIKNLRKGTATTKDAVAQKGYDTKEALHAYRLLDLLERYYHYEWDFGRAIWYPEEERGPLLALKSGAIDNKEIDCYLQEKVRRLQSLERYYNNELVQIKTKKWLEEKIRLAVLLNFLH</sequence>
<dbReference type="PANTHER" id="PTHR34817:SF1">
    <property type="entry name" value="NUCLEOTIDYLTRANSFERASE"/>
    <property type="match status" value="1"/>
</dbReference>
<dbReference type="PANTHER" id="PTHR34817">
    <property type="entry name" value="NUCLEOTIDYLTRANSFERASE"/>
    <property type="match status" value="1"/>
</dbReference>
<proteinExistence type="predicted"/>
<dbReference type="InterPro" id="IPR018775">
    <property type="entry name" value="RlaP"/>
</dbReference>
<accession>A0A5Q2N883</accession>
<evidence type="ECO:0000313" key="1">
    <source>
        <dbReference type="EMBL" id="QGG48705.1"/>
    </source>
</evidence>
<evidence type="ECO:0000313" key="2">
    <source>
        <dbReference type="Proteomes" id="UP000366051"/>
    </source>
</evidence>
<dbReference type="KEGG" id="hcv:FTV88_2612"/>
<dbReference type="Proteomes" id="UP000366051">
    <property type="component" value="Chromosome"/>
</dbReference>
<organism evidence="1 2">
    <name type="scientific">Heliorestis convoluta</name>
    <dbReference type="NCBI Taxonomy" id="356322"/>
    <lineage>
        <taxon>Bacteria</taxon>
        <taxon>Bacillati</taxon>
        <taxon>Bacillota</taxon>
        <taxon>Clostridia</taxon>
        <taxon>Eubacteriales</taxon>
        <taxon>Heliobacteriaceae</taxon>
        <taxon>Heliorestis</taxon>
    </lineage>
</organism>
<dbReference type="AlphaFoldDB" id="A0A5Q2N883"/>
<keyword evidence="2" id="KW-1185">Reference proteome</keyword>